<dbReference type="PANTHER" id="PTHR30537">
    <property type="entry name" value="HTH-TYPE TRANSCRIPTIONAL REGULATOR"/>
    <property type="match status" value="1"/>
</dbReference>
<keyword evidence="2" id="KW-0805">Transcription regulation</keyword>
<dbReference type="GO" id="GO:0003700">
    <property type="term" value="F:DNA-binding transcription factor activity"/>
    <property type="evidence" value="ECO:0007669"/>
    <property type="project" value="InterPro"/>
</dbReference>
<dbReference type="InterPro" id="IPR005119">
    <property type="entry name" value="LysR_subst-bd"/>
</dbReference>
<reference evidence="6 7" key="1">
    <citation type="journal article" date="2012" name="J. Bacteriol.">
        <title>De Novo Genome Project of Cupriavidus basilensis OR16.</title>
        <authorList>
            <person name="Cserhati M."/>
            <person name="Kriszt B."/>
            <person name="Szoboszlay S."/>
            <person name="Toth A."/>
            <person name="Szabo I."/>
            <person name="Tancsics A."/>
            <person name="Nagy I."/>
            <person name="Horvath B."/>
            <person name="Nagy I."/>
            <person name="Kukolya J."/>
        </authorList>
    </citation>
    <scope>NUCLEOTIDE SEQUENCE [LARGE SCALE GENOMIC DNA]</scope>
    <source>
        <strain evidence="6 7">OR16</strain>
    </source>
</reference>
<gene>
    <name evidence="6" type="ORF">OR16_36685</name>
</gene>
<dbReference type="InterPro" id="IPR036390">
    <property type="entry name" value="WH_DNA-bd_sf"/>
</dbReference>
<dbReference type="InterPro" id="IPR058163">
    <property type="entry name" value="LysR-type_TF_proteobact-type"/>
</dbReference>
<feature type="domain" description="HTH lysR-type" evidence="5">
    <location>
        <begin position="7"/>
        <end position="62"/>
    </location>
</feature>
<dbReference type="Pfam" id="PF00126">
    <property type="entry name" value="HTH_1"/>
    <property type="match status" value="1"/>
</dbReference>
<name>H1SG36_9BURK</name>
<dbReference type="InterPro" id="IPR036388">
    <property type="entry name" value="WH-like_DNA-bd_sf"/>
</dbReference>
<dbReference type="RefSeq" id="WP_006163308.1">
    <property type="nucleotide sequence ID" value="NZ_AHJE01000121.1"/>
</dbReference>
<dbReference type="GO" id="GO:0006351">
    <property type="term" value="P:DNA-templated transcription"/>
    <property type="evidence" value="ECO:0007669"/>
    <property type="project" value="TreeGrafter"/>
</dbReference>
<evidence type="ECO:0000313" key="7">
    <source>
        <dbReference type="Proteomes" id="UP000005808"/>
    </source>
</evidence>
<dbReference type="Gene3D" id="1.10.10.10">
    <property type="entry name" value="Winged helix-like DNA-binding domain superfamily/Winged helix DNA-binding domain"/>
    <property type="match status" value="1"/>
</dbReference>
<evidence type="ECO:0000256" key="3">
    <source>
        <dbReference type="ARBA" id="ARBA00023125"/>
    </source>
</evidence>
<evidence type="ECO:0000256" key="4">
    <source>
        <dbReference type="ARBA" id="ARBA00023163"/>
    </source>
</evidence>
<dbReference type="EMBL" id="AHJE01000121">
    <property type="protein sequence ID" value="EHP38522.1"/>
    <property type="molecule type" value="Genomic_DNA"/>
</dbReference>
<comment type="caution">
    <text evidence="6">The sequence shown here is derived from an EMBL/GenBank/DDBJ whole genome shotgun (WGS) entry which is preliminary data.</text>
</comment>
<dbReference type="PANTHER" id="PTHR30537:SF74">
    <property type="entry name" value="HTH-TYPE TRANSCRIPTIONAL REGULATOR TRPI"/>
    <property type="match status" value="1"/>
</dbReference>
<accession>H1SG36</accession>
<sequence length="289" mass="32181">MRTLPPMSTLRAFEATARTGSITRAAEELCRTHGAVSRQLRLLQEHAGTTLFEKDGTGVRLNERGQGMYDVVRAVFDQLEQSYSRLQDQARGPSLHVACSATFAMRWLVPNMVDFYRLRPDIRIRLSMTSAREMRTEGADVVIAWDLSAYPEPDRQRALHLAPVAFGPVCAPSYAASVRSGVRIAHDFTSSAWDQWEALSGKRIAPARELTFPHTHLCIEAALGGVGVALIEQRLIRRELEDGQLIAPYGFARFSNGLMAVPAARELPKDAKVFVGWLRDKLAEYEPGM</sequence>
<dbReference type="OrthoDB" id="9124618at2"/>
<comment type="similarity">
    <text evidence="1">Belongs to the LysR transcriptional regulatory family.</text>
</comment>
<dbReference type="SUPFAM" id="SSF53850">
    <property type="entry name" value="Periplasmic binding protein-like II"/>
    <property type="match status" value="1"/>
</dbReference>
<dbReference type="GO" id="GO:0043565">
    <property type="term" value="F:sequence-specific DNA binding"/>
    <property type="evidence" value="ECO:0007669"/>
    <property type="project" value="TreeGrafter"/>
</dbReference>
<dbReference type="Gene3D" id="3.40.190.10">
    <property type="entry name" value="Periplasmic binding protein-like II"/>
    <property type="match status" value="2"/>
</dbReference>
<dbReference type="PROSITE" id="PS50931">
    <property type="entry name" value="HTH_LYSR"/>
    <property type="match status" value="1"/>
</dbReference>
<dbReference type="Pfam" id="PF03466">
    <property type="entry name" value="LysR_substrate"/>
    <property type="match status" value="1"/>
</dbReference>
<dbReference type="SUPFAM" id="SSF46785">
    <property type="entry name" value="Winged helix' DNA-binding domain"/>
    <property type="match status" value="1"/>
</dbReference>
<dbReference type="AlphaFoldDB" id="H1SG36"/>
<dbReference type="PATRIC" id="fig|1127483.3.peg.7315"/>
<keyword evidence="3" id="KW-0238">DNA-binding</keyword>
<protein>
    <submittedName>
        <fullName evidence="6">LysR family transcriptional regulator</fullName>
    </submittedName>
</protein>
<organism evidence="6 7">
    <name type="scientific">Cupriavidus basilensis OR16</name>
    <dbReference type="NCBI Taxonomy" id="1127483"/>
    <lineage>
        <taxon>Bacteria</taxon>
        <taxon>Pseudomonadati</taxon>
        <taxon>Pseudomonadota</taxon>
        <taxon>Betaproteobacteria</taxon>
        <taxon>Burkholderiales</taxon>
        <taxon>Burkholderiaceae</taxon>
        <taxon>Cupriavidus</taxon>
    </lineage>
</organism>
<keyword evidence="4" id="KW-0804">Transcription</keyword>
<dbReference type="InterPro" id="IPR000847">
    <property type="entry name" value="LysR_HTH_N"/>
</dbReference>
<evidence type="ECO:0000256" key="2">
    <source>
        <dbReference type="ARBA" id="ARBA00023015"/>
    </source>
</evidence>
<evidence type="ECO:0000313" key="6">
    <source>
        <dbReference type="EMBL" id="EHP38522.1"/>
    </source>
</evidence>
<evidence type="ECO:0000259" key="5">
    <source>
        <dbReference type="PROSITE" id="PS50931"/>
    </source>
</evidence>
<proteinExistence type="inferred from homology"/>
<evidence type="ECO:0000256" key="1">
    <source>
        <dbReference type="ARBA" id="ARBA00009437"/>
    </source>
</evidence>
<dbReference type="Proteomes" id="UP000005808">
    <property type="component" value="Unassembled WGS sequence"/>
</dbReference>